<reference evidence="8 9" key="1">
    <citation type="journal article" date="2010" name="Science">
        <title>Genomic comparison of the ants Camponotus floridanus and Harpegnathos saltator.</title>
        <authorList>
            <person name="Bonasio R."/>
            <person name="Zhang G."/>
            <person name="Ye C."/>
            <person name="Mutti N.S."/>
            <person name="Fang X."/>
            <person name="Qin N."/>
            <person name="Donahue G."/>
            <person name="Yang P."/>
            <person name="Li Q."/>
            <person name="Li C."/>
            <person name="Zhang P."/>
            <person name="Huang Z."/>
            <person name="Berger S.L."/>
            <person name="Reinberg D."/>
            <person name="Wang J."/>
            <person name="Liebig J."/>
        </authorList>
    </citation>
    <scope>NUCLEOTIDE SEQUENCE [LARGE SCALE GENOMIC DNA]</scope>
    <source>
        <strain evidence="8 9">R22 G/1</strain>
    </source>
</reference>
<evidence type="ECO:0000256" key="3">
    <source>
        <dbReference type="ARBA" id="ARBA00005582"/>
    </source>
</evidence>
<gene>
    <name evidence="8" type="ORF">EAI_13243</name>
</gene>
<proteinExistence type="inferred from homology"/>
<dbReference type="InterPro" id="IPR039121">
    <property type="entry name" value="NUDT19"/>
</dbReference>
<keyword evidence="7" id="KW-0464">Manganese</keyword>
<dbReference type="InParanoid" id="E2B2T2"/>
<evidence type="ECO:0000313" key="9">
    <source>
        <dbReference type="Proteomes" id="UP000008237"/>
    </source>
</evidence>
<accession>E2B2T2</accession>
<dbReference type="AlphaFoldDB" id="E2B2T2"/>
<comment type="cofactor">
    <cofactor evidence="2">
        <name>Mg(2+)</name>
        <dbReference type="ChEBI" id="CHEBI:18420"/>
    </cofactor>
</comment>
<dbReference type="Proteomes" id="UP000008237">
    <property type="component" value="Unassembled WGS sequence"/>
</dbReference>
<dbReference type="GO" id="GO:0016818">
    <property type="term" value="F:hydrolase activity, acting on acid anhydrides, in phosphorus-containing anhydrides"/>
    <property type="evidence" value="ECO:0007669"/>
    <property type="project" value="InterPro"/>
</dbReference>
<dbReference type="Gene3D" id="3.90.79.10">
    <property type="entry name" value="Nucleoside Triphosphate Pyrophosphohydrolase"/>
    <property type="match status" value="1"/>
</dbReference>
<dbReference type="GO" id="GO:0005739">
    <property type="term" value="C:mitochondrion"/>
    <property type="evidence" value="ECO:0007669"/>
    <property type="project" value="TreeGrafter"/>
</dbReference>
<dbReference type="EMBL" id="GL445235">
    <property type="protein sequence ID" value="EFN89997.1"/>
    <property type="molecule type" value="Genomic_DNA"/>
</dbReference>
<sequence length="313" mass="36179">MPGLYVFPGGNISPADSDPKWRELFVAFGFNNDSFASLIPDTAVRPQIFKSQQNELSREISLRITAIRETFEECGTLICRRRDDRAFSVWAQHLSVPKKELRVWQRKIHDNAMEFLTFCKQFECFPDLWALHEWSNWLTPTYLPNRYNTVFYMACMQSAPYAEYDTIEIEDLNWGTPENIWSSKDIVLPPPQQYEVAKLAKFQNIDHVLDCAVQRGKVGVQLYLPVRVNLKDGTVFVLCGDTMYPKEIDPTATLVINKSDISMDKFREMTPMKHRMESNGARMTIFHSDDVQTITCNRVSSDTSANQQVKNRP</sequence>
<evidence type="ECO:0000256" key="6">
    <source>
        <dbReference type="ARBA" id="ARBA00022842"/>
    </source>
</evidence>
<dbReference type="FunCoup" id="E2B2T2">
    <property type="interactions" value="236"/>
</dbReference>
<dbReference type="OMA" id="CYPDIWS"/>
<evidence type="ECO:0000256" key="4">
    <source>
        <dbReference type="ARBA" id="ARBA00022723"/>
    </source>
</evidence>
<evidence type="ECO:0000256" key="7">
    <source>
        <dbReference type="ARBA" id="ARBA00023211"/>
    </source>
</evidence>
<keyword evidence="9" id="KW-1185">Reference proteome</keyword>
<dbReference type="OrthoDB" id="1695362at2759"/>
<dbReference type="CDD" id="cd18870">
    <property type="entry name" value="NUDIX_AcylCoAdiphos_Nudt19"/>
    <property type="match status" value="1"/>
</dbReference>
<dbReference type="PANTHER" id="PTHR12318">
    <property type="entry name" value="TESTOSTERONE-REGULATED PROTEIN RP2"/>
    <property type="match status" value="1"/>
</dbReference>
<keyword evidence="4" id="KW-0479">Metal-binding</keyword>
<evidence type="ECO:0000256" key="5">
    <source>
        <dbReference type="ARBA" id="ARBA00022801"/>
    </source>
</evidence>
<organism evidence="9">
    <name type="scientific">Harpegnathos saltator</name>
    <name type="common">Jerdon's jumping ant</name>
    <dbReference type="NCBI Taxonomy" id="610380"/>
    <lineage>
        <taxon>Eukaryota</taxon>
        <taxon>Metazoa</taxon>
        <taxon>Ecdysozoa</taxon>
        <taxon>Arthropoda</taxon>
        <taxon>Hexapoda</taxon>
        <taxon>Insecta</taxon>
        <taxon>Pterygota</taxon>
        <taxon>Neoptera</taxon>
        <taxon>Endopterygota</taxon>
        <taxon>Hymenoptera</taxon>
        <taxon>Apocrita</taxon>
        <taxon>Aculeata</taxon>
        <taxon>Formicoidea</taxon>
        <taxon>Formicidae</taxon>
        <taxon>Ponerinae</taxon>
        <taxon>Ponerini</taxon>
        <taxon>Harpegnathos</taxon>
    </lineage>
</organism>
<keyword evidence="5" id="KW-0378">Hydrolase</keyword>
<evidence type="ECO:0000313" key="8">
    <source>
        <dbReference type="EMBL" id="EFN89997.1"/>
    </source>
</evidence>
<keyword evidence="6" id="KW-0460">Magnesium</keyword>
<evidence type="ECO:0000256" key="2">
    <source>
        <dbReference type="ARBA" id="ARBA00001946"/>
    </source>
</evidence>
<evidence type="ECO:0000256" key="1">
    <source>
        <dbReference type="ARBA" id="ARBA00001936"/>
    </source>
</evidence>
<dbReference type="STRING" id="610380.E2B2T2"/>
<comment type="cofactor">
    <cofactor evidence="1">
        <name>Mn(2+)</name>
        <dbReference type="ChEBI" id="CHEBI:29035"/>
    </cofactor>
</comment>
<name>E2B2T2_HARSA</name>
<comment type="similarity">
    <text evidence="3">Belongs to the Nudix hydrolase family.</text>
</comment>
<dbReference type="GO" id="GO:0046872">
    <property type="term" value="F:metal ion binding"/>
    <property type="evidence" value="ECO:0007669"/>
    <property type="project" value="UniProtKB-KW"/>
</dbReference>
<dbReference type="PANTHER" id="PTHR12318:SF0">
    <property type="entry name" value="ACYL-COENZYME A DIPHOSPHATASE NUDT19"/>
    <property type="match status" value="1"/>
</dbReference>
<protein>
    <submittedName>
        <fullName evidence="8">Nucleoside diphosphate-linked moiety X motif 19, mitochondrial</fullName>
    </submittedName>
</protein>